<dbReference type="InterPro" id="IPR002110">
    <property type="entry name" value="Ankyrin_rpt"/>
</dbReference>
<sequence>MQQIKPVTYRERNPFRQEIVRQRLAYQRDFAWKIKSIVRRHNWTAFSDELSRSTFVQQMKEERPTTSTGRSILHSLIYYLAPSKLILKTLKLCPDLVYVIDDNGHTPLHIAAAIGCKPKIIKALLAAYPEAALAQDKFGRTPLIAACQSHSSGLNEYKPITTPGSQYSIRFSLHYQIVYHLLKIPLNGVLLKDLSGRTALDYVFYFDGPTKVLYLLQAAIALESRLRAQLRDNTRRTRNLPYLSRAEIEWKKFGIKKDLADILQEKWKEKNKKGWNPVMLTSRCLDSHSDRRKAIYKRMNKIKIGNETEADSEENRFVSLEARLSATSFTGSLDCVDSTPAGSGTCNDHHPQYLHGPFNINVPLIVDFCHDEVDAIEELGDDDEVSLGNDVSDKRQEMEIKN</sequence>
<dbReference type="SUPFAM" id="SSF48403">
    <property type="entry name" value="Ankyrin repeat"/>
    <property type="match status" value="1"/>
</dbReference>
<dbReference type="Gene3D" id="1.25.40.20">
    <property type="entry name" value="Ankyrin repeat-containing domain"/>
    <property type="match status" value="1"/>
</dbReference>
<dbReference type="AlphaFoldDB" id="A0AAD3CMK1"/>
<proteinExistence type="predicted"/>
<evidence type="ECO:0000256" key="1">
    <source>
        <dbReference type="PROSITE-ProRule" id="PRU00023"/>
    </source>
</evidence>
<keyword evidence="3" id="KW-1185">Reference proteome</keyword>
<keyword evidence="1" id="KW-0040">ANK repeat</keyword>
<dbReference type="Proteomes" id="UP001054902">
    <property type="component" value="Unassembled WGS sequence"/>
</dbReference>
<dbReference type="PROSITE" id="PS50297">
    <property type="entry name" value="ANK_REP_REGION"/>
    <property type="match status" value="1"/>
</dbReference>
<feature type="repeat" description="ANK" evidence="1">
    <location>
        <begin position="103"/>
        <end position="125"/>
    </location>
</feature>
<reference evidence="2 3" key="1">
    <citation type="journal article" date="2021" name="Sci. Rep.">
        <title>The genome of the diatom Chaetoceros tenuissimus carries an ancient integrated fragment of an extant virus.</title>
        <authorList>
            <person name="Hongo Y."/>
            <person name="Kimura K."/>
            <person name="Takaki Y."/>
            <person name="Yoshida Y."/>
            <person name="Baba S."/>
            <person name="Kobayashi G."/>
            <person name="Nagasaki K."/>
            <person name="Hano T."/>
            <person name="Tomaru Y."/>
        </authorList>
    </citation>
    <scope>NUCLEOTIDE SEQUENCE [LARGE SCALE GENOMIC DNA]</scope>
    <source>
        <strain evidence="2 3">NIES-3715</strain>
    </source>
</reference>
<dbReference type="Pfam" id="PF12796">
    <property type="entry name" value="Ank_2"/>
    <property type="match status" value="1"/>
</dbReference>
<organism evidence="2 3">
    <name type="scientific">Chaetoceros tenuissimus</name>
    <dbReference type="NCBI Taxonomy" id="426638"/>
    <lineage>
        <taxon>Eukaryota</taxon>
        <taxon>Sar</taxon>
        <taxon>Stramenopiles</taxon>
        <taxon>Ochrophyta</taxon>
        <taxon>Bacillariophyta</taxon>
        <taxon>Coscinodiscophyceae</taxon>
        <taxon>Chaetocerotophycidae</taxon>
        <taxon>Chaetocerotales</taxon>
        <taxon>Chaetocerotaceae</taxon>
        <taxon>Chaetoceros</taxon>
    </lineage>
</organism>
<dbReference type="EMBL" id="BLLK01000023">
    <property type="protein sequence ID" value="GFH47445.1"/>
    <property type="molecule type" value="Genomic_DNA"/>
</dbReference>
<gene>
    <name evidence="2" type="ORF">CTEN210_03920</name>
</gene>
<dbReference type="InterPro" id="IPR036770">
    <property type="entry name" value="Ankyrin_rpt-contain_sf"/>
</dbReference>
<comment type="caution">
    <text evidence="2">The sequence shown here is derived from an EMBL/GenBank/DDBJ whole genome shotgun (WGS) entry which is preliminary data.</text>
</comment>
<name>A0AAD3CMK1_9STRA</name>
<dbReference type="PROSITE" id="PS50088">
    <property type="entry name" value="ANK_REPEAT"/>
    <property type="match status" value="1"/>
</dbReference>
<accession>A0AAD3CMK1</accession>
<evidence type="ECO:0000313" key="2">
    <source>
        <dbReference type="EMBL" id="GFH47445.1"/>
    </source>
</evidence>
<protein>
    <submittedName>
        <fullName evidence="2">Uncharacterized protein</fullName>
    </submittedName>
</protein>
<evidence type="ECO:0000313" key="3">
    <source>
        <dbReference type="Proteomes" id="UP001054902"/>
    </source>
</evidence>